<feature type="transmembrane region" description="Helical" evidence="12">
    <location>
        <begin position="184"/>
        <end position="202"/>
    </location>
</feature>
<keyword evidence="3 14" id="KW-0645">Protease</keyword>
<feature type="transmembrane region" description="Helical" evidence="12">
    <location>
        <begin position="17"/>
        <end position="40"/>
    </location>
</feature>
<feature type="compositionally biased region" description="Polar residues" evidence="11">
    <location>
        <begin position="339"/>
        <end position="348"/>
    </location>
</feature>
<evidence type="ECO:0000256" key="6">
    <source>
        <dbReference type="ARBA" id="ARBA00022801"/>
    </source>
</evidence>
<evidence type="ECO:0000256" key="8">
    <source>
        <dbReference type="ARBA" id="ARBA00022989"/>
    </source>
</evidence>
<evidence type="ECO:0000313" key="14">
    <source>
        <dbReference type="EMBL" id="PWK53994.1"/>
    </source>
</evidence>
<dbReference type="RefSeq" id="WP_109762161.1">
    <property type="nucleotide sequence ID" value="NZ_QGGU01000002.1"/>
</dbReference>
<accession>A0A316FZ66</accession>
<feature type="transmembrane region" description="Helical" evidence="12">
    <location>
        <begin position="222"/>
        <end position="243"/>
    </location>
</feature>
<feature type="domain" description="Peptidase M48" evidence="13">
    <location>
        <begin position="107"/>
        <end position="324"/>
    </location>
</feature>
<protein>
    <submittedName>
        <fullName evidence="14">Zn-dependent protease with chaperone function</fullName>
    </submittedName>
</protein>
<evidence type="ECO:0000256" key="2">
    <source>
        <dbReference type="ARBA" id="ARBA00022475"/>
    </source>
</evidence>
<evidence type="ECO:0000256" key="9">
    <source>
        <dbReference type="ARBA" id="ARBA00023049"/>
    </source>
</evidence>
<keyword evidence="9" id="KW-0482">Metalloprotease</keyword>
<dbReference type="OrthoDB" id="15218at2"/>
<dbReference type="InterPro" id="IPR050083">
    <property type="entry name" value="HtpX_protease"/>
</dbReference>
<dbReference type="Pfam" id="PF01435">
    <property type="entry name" value="Peptidase_M48"/>
    <property type="match status" value="1"/>
</dbReference>
<dbReference type="GO" id="GO:0006508">
    <property type="term" value="P:proteolysis"/>
    <property type="evidence" value="ECO:0007669"/>
    <property type="project" value="UniProtKB-KW"/>
</dbReference>
<dbReference type="CDD" id="cd07340">
    <property type="entry name" value="M48B_Htpx_like"/>
    <property type="match status" value="1"/>
</dbReference>
<dbReference type="AlphaFoldDB" id="A0A316FZ66"/>
<evidence type="ECO:0000256" key="7">
    <source>
        <dbReference type="ARBA" id="ARBA00022833"/>
    </source>
</evidence>
<evidence type="ECO:0000256" key="10">
    <source>
        <dbReference type="ARBA" id="ARBA00023136"/>
    </source>
</evidence>
<keyword evidence="10 12" id="KW-0472">Membrane</keyword>
<dbReference type="GO" id="GO:0004222">
    <property type="term" value="F:metalloendopeptidase activity"/>
    <property type="evidence" value="ECO:0007669"/>
    <property type="project" value="InterPro"/>
</dbReference>
<feature type="region of interest" description="Disordered" evidence="11">
    <location>
        <begin position="333"/>
        <end position="360"/>
    </location>
</feature>
<evidence type="ECO:0000256" key="5">
    <source>
        <dbReference type="ARBA" id="ARBA00022723"/>
    </source>
</evidence>
<dbReference type="InterPro" id="IPR001915">
    <property type="entry name" value="Peptidase_M48"/>
</dbReference>
<feature type="transmembrane region" description="Helical" evidence="12">
    <location>
        <begin position="52"/>
        <end position="76"/>
    </location>
</feature>
<organism evidence="14 15">
    <name type="scientific">Pleionea mediterranea</name>
    <dbReference type="NCBI Taxonomy" id="523701"/>
    <lineage>
        <taxon>Bacteria</taxon>
        <taxon>Pseudomonadati</taxon>
        <taxon>Pseudomonadota</taxon>
        <taxon>Gammaproteobacteria</taxon>
        <taxon>Oceanospirillales</taxon>
        <taxon>Pleioneaceae</taxon>
        <taxon>Pleionea</taxon>
    </lineage>
</organism>
<evidence type="ECO:0000256" key="12">
    <source>
        <dbReference type="SAM" id="Phobius"/>
    </source>
</evidence>
<proteinExistence type="predicted"/>
<keyword evidence="6" id="KW-0378">Hydrolase</keyword>
<dbReference type="GO" id="GO:0046872">
    <property type="term" value="F:metal ion binding"/>
    <property type="evidence" value="ECO:0007669"/>
    <property type="project" value="UniProtKB-KW"/>
</dbReference>
<keyword evidence="5" id="KW-0479">Metal-binding</keyword>
<sequence>MNFFEHQQQARTQTKRLIGYFVIAVICIIALINLAIYFGACVSNVYCSSPQAYFFGPLGIGVSLATLLVIAITSLVRWSQLKKGGGYKAISMAGARSVQLNTKDPAERRLINVVEEMSIASGIPMPSLYIMENESSINAFVAGTEPHNTCLAVTRGCIDKLNRQELQGVIGHEYSHIFNGDMRINIYLIGILAGILVIGQLGEFLTRSQRYSSRRKNNGAQLALVGVALMLVGYAGLFFGRLIKAAISRQREFLADASAVQYTRDNQGISYALYKIKMDHAGSHLTTKSAEELSHMCFERSHPIKMFSGLLATHPAIDDRIKQVNPYFSAKEFSKHSTAENQQQSQQDSTEKTKRSDQRANTAEEFFNHSVIASAITENAGQINAKNMDATQWQISLLPEILKQVARGNHKLATPEHLVYCLLVLNNTMTRADIMHQASQFMPEEDLVAIGELLPDMASLKLTQQFLLLELSLPRIKTLQHSQANDFLSHCKQLVDGDKQVSLQEYVIYALCLLSLQQEKPIAATIKRFQPVAEDIQQLLATFLCHSRISFERKNKLYQQLMASFNLSAGGLSAGDYMETEFNANNFHRSLTQLARLNPILKKPVIDAVAQCVSSNNRVEENEFILIRAVCSYLDCPVPKLL</sequence>
<evidence type="ECO:0000256" key="4">
    <source>
        <dbReference type="ARBA" id="ARBA00022692"/>
    </source>
</evidence>
<keyword evidence="7" id="KW-0862">Zinc</keyword>
<keyword evidence="4 12" id="KW-0812">Transmembrane</keyword>
<dbReference type="Proteomes" id="UP000245790">
    <property type="component" value="Unassembled WGS sequence"/>
</dbReference>
<evidence type="ECO:0000259" key="13">
    <source>
        <dbReference type="Pfam" id="PF01435"/>
    </source>
</evidence>
<comment type="caution">
    <text evidence="14">The sequence shown here is derived from an EMBL/GenBank/DDBJ whole genome shotgun (WGS) entry which is preliminary data.</text>
</comment>
<evidence type="ECO:0000256" key="1">
    <source>
        <dbReference type="ARBA" id="ARBA00001947"/>
    </source>
</evidence>
<evidence type="ECO:0000256" key="3">
    <source>
        <dbReference type="ARBA" id="ARBA00022670"/>
    </source>
</evidence>
<dbReference type="PANTHER" id="PTHR43221:SF2">
    <property type="entry name" value="PROTEASE HTPX HOMOLOG"/>
    <property type="match status" value="1"/>
</dbReference>
<evidence type="ECO:0000313" key="15">
    <source>
        <dbReference type="Proteomes" id="UP000245790"/>
    </source>
</evidence>
<name>A0A316FZ66_9GAMM</name>
<dbReference type="PANTHER" id="PTHR43221">
    <property type="entry name" value="PROTEASE HTPX"/>
    <property type="match status" value="1"/>
</dbReference>
<feature type="compositionally biased region" description="Basic and acidic residues" evidence="11">
    <location>
        <begin position="349"/>
        <end position="358"/>
    </location>
</feature>
<gene>
    <name evidence="14" type="ORF">C8D97_102386</name>
</gene>
<keyword evidence="8 12" id="KW-1133">Transmembrane helix</keyword>
<keyword evidence="2" id="KW-1003">Cell membrane</keyword>
<dbReference type="EMBL" id="QGGU01000002">
    <property type="protein sequence ID" value="PWK53994.1"/>
    <property type="molecule type" value="Genomic_DNA"/>
</dbReference>
<keyword evidence="15" id="KW-1185">Reference proteome</keyword>
<evidence type="ECO:0000256" key="11">
    <source>
        <dbReference type="SAM" id="MobiDB-lite"/>
    </source>
</evidence>
<dbReference type="Gene3D" id="3.30.2010.10">
    <property type="entry name" value="Metalloproteases ('zincins'), catalytic domain"/>
    <property type="match status" value="1"/>
</dbReference>
<reference evidence="14 15" key="1">
    <citation type="submission" date="2018-05" db="EMBL/GenBank/DDBJ databases">
        <title>Genomic Encyclopedia of Type Strains, Phase IV (KMG-IV): sequencing the most valuable type-strain genomes for metagenomic binning, comparative biology and taxonomic classification.</title>
        <authorList>
            <person name="Goeker M."/>
        </authorList>
    </citation>
    <scope>NUCLEOTIDE SEQUENCE [LARGE SCALE GENOMIC DNA]</scope>
    <source>
        <strain evidence="14 15">DSM 25350</strain>
    </source>
</reference>
<comment type="cofactor">
    <cofactor evidence="1">
        <name>Zn(2+)</name>
        <dbReference type="ChEBI" id="CHEBI:29105"/>
    </cofactor>
</comment>